<dbReference type="AlphaFoldDB" id="A0A0R3PBF3"/>
<dbReference type="GO" id="GO:0005769">
    <property type="term" value="C:early endosome"/>
    <property type="evidence" value="ECO:0007669"/>
    <property type="project" value="TreeGrafter"/>
</dbReference>
<dbReference type="Pfam" id="PF10205">
    <property type="entry name" value="KLRAQ"/>
    <property type="match status" value="1"/>
</dbReference>
<evidence type="ECO:0000313" key="4">
    <source>
        <dbReference type="WBParaSite" id="ACOC_0000101501-mRNA-1"/>
    </source>
</evidence>
<dbReference type="WBParaSite" id="ACOC_0000101501-mRNA-1">
    <property type="protein sequence ID" value="ACOC_0000101501-mRNA-1"/>
    <property type="gene ID" value="ACOC_0000101501"/>
</dbReference>
<dbReference type="EMBL" id="UYYA01000131">
    <property type="protein sequence ID" value="VDM52601.1"/>
    <property type="molecule type" value="Genomic_DNA"/>
</dbReference>
<sequence>MSVSSVSFTTDVNIRYDRLFNEYAKVSERTHLEAELRKVKTENESLTFRNDQLVKRVERLQDELESIYPFDASLEALPCHIKMVCSTKPRFTWVVFLLCYESLCYCKVSYHSYLLDWRSVHSYSPGSLDSWCCFYQFISFLSVFAELDMTFSTRWALESRFPTATKRICCIGTATSHCLSRLVSESSKLAARARAVNELVRNVFSRSFYNIEFQVDYLKEKISTLESEREGYLVDLSLLRRKLTHMGVKEVK</sequence>
<dbReference type="GO" id="GO:0016020">
    <property type="term" value="C:membrane"/>
    <property type="evidence" value="ECO:0007669"/>
    <property type="project" value="TreeGrafter"/>
</dbReference>
<dbReference type="OrthoDB" id="5866281at2759"/>
<reference evidence="4" key="1">
    <citation type="submission" date="2017-02" db="UniProtKB">
        <authorList>
            <consortium name="WormBaseParasite"/>
        </authorList>
    </citation>
    <scope>IDENTIFICATION</scope>
</reference>
<dbReference type="STRING" id="334426.A0A0R3PBF3"/>
<accession>A0A0R3PBF3</accession>
<dbReference type="Proteomes" id="UP000267027">
    <property type="component" value="Unassembled WGS sequence"/>
</dbReference>
<dbReference type="InterPro" id="IPR040024">
    <property type="entry name" value="PPP1R21"/>
</dbReference>
<dbReference type="InterPro" id="IPR019343">
    <property type="entry name" value="PPP1R21_N"/>
</dbReference>
<reference evidence="2 3" key="2">
    <citation type="submission" date="2018-11" db="EMBL/GenBank/DDBJ databases">
        <authorList>
            <consortium name="Pathogen Informatics"/>
        </authorList>
    </citation>
    <scope>NUCLEOTIDE SEQUENCE [LARGE SCALE GENOMIC DNA]</scope>
    <source>
        <strain evidence="2 3">Costa Rica</strain>
    </source>
</reference>
<dbReference type="SMART" id="SM01254">
    <property type="entry name" value="KLRAQ"/>
    <property type="match status" value="1"/>
</dbReference>
<proteinExistence type="predicted"/>
<gene>
    <name evidence="2" type="ORF">ACOC_LOCUS1016</name>
</gene>
<evidence type="ECO:0000259" key="1">
    <source>
        <dbReference type="SMART" id="SM01254"/>
    </source>
</evidence>
<protein>
    <submittedName>
        <fullName evidence="4">KLRAQ domain-containing protein</fullName>
    </submittedName>
</protein>
<feature type="domain" description="Protein phosphatase 1 regulatory subunit 21 N-terminal" evidence="1">
    <location>
        <begin position="17"/>
        <end position="74"/>
    </location>
</feature>
<keyword evidence="3" id="KW-1185">Reference proteome</keyword>
<organism evidence="4">
    <name type="scientific">Angiostrongylus costaricensis</name>
    <name type="common">Nematode worm</name>
    <dbReference type="NCBI Taxonomy" id="334426"/>
    <lineage>
        <taxon>Eukaryota</taxon>
        <taxon>Metazoa</taxon>
        <taxon>Ecdysozoa</taxon>
        <taxon>Nematoda</taxon>
        <taxon>Chromadorea</taxon>
        <taxon>Rhabditida</taxon>
        <taxon>Rhabditina</taxon>
        <taxon>Rhabditomorpha</taxon>
        <taxon>Strongyloidea</taxon>
        <taxon>Metastrongylidae</taxon>
        <taxon>Angiostrongylus</taxon>
    </lineage>
</organism>
<dbReference type="PANTHER" id="PTHR21448:SF0">
    <property type="entry name" value="PROTEIN PHOSPHATASE 1 REGULATORY SUBUNIT 21"/>
    <property type="match status" value="1"/>
</dbReference>
<name>A0A0R3PBF3_ANGCS</name>
<evidence type="ECO:0000313" key="3">
    <source>
        <dbReference type="Proteomes" id="UP000267027"/>
    </source>
</evidence>
<evidence type="ECO:0000313" key="2">
    <source>
        <dbReference type="EMBL" id="VDM52601.1"/>
    </source>
</evidence>
<dbReference type="PANTHER" id="PTHR21448">
    <property type="entry name" value="SMOOTH MUSCLE MYOSIN HEAVY CHAIN-RELATED"/>
    <property type="match status" value="1"/>
</dbReference>